<dbReference type="RefSeq" id="WP_095074886.1">
    <property type="nucleotide sequence ID" value="NZ_LT899436.1"/>
</dbReference>
<dbReference type="KEGG" id="tje:TJEJU_4076"/>
<dbReference type="Pfam" id="PF05050">
    <property type="entry name" value="Methyltransf_21"/>
    <property type="match status" value="1"/>
</dbReference>
<dbReference type="Gene3D" id="3.40.50.150">
    <property type="entry name" value="Vaccinia Virus protein VP39"/>
    <property type="match status" value="1"/>
</dbReference>
<dbReference type="NCBIfam" id="TIGR01444">
    <property type="entry name" value="fkbM_fam"/>
    <property type="match status" value="1"/>
</dbReference>
<dbReference type="GO" id="GO:0008171">
    <property type="term" value="F:O-methyltransferase activity"/>
    <property type="evidence" value="ECO:0007669"/>
    <property type="project" value="TreeGrafter"/>
</dbReference>
<keyword evidence="3" id="KW-1185">Reference proteome</keyword>
<dbReference type="PANTHER" id="PTHR36973:SF4">
    <property type="entry name" value="NODULATION PROTEIN"/>
    <property type="match status" value="1"/>
</dbReference>
<sequence length="229" mass="26580">MIKKKSFSEKIINKFKKLFDKESEKFLTDITGLIHVGANIGQECRLYKKYGLDVIWIEPIPEVFQQLKRNIKKFPNQKAIQALLTNKNDETYEFNIANNNGASSSILKLDKHQDLWPEVSYEKTLQLKSITLQKLVADELIDINKYQAIVLDTQGSELLVLQGSIALLKKIKYISTEVANFESYKNCCKLDDMILFMKSNGFIEVYRETFAESDHGEIYYEILFKNILM</sequence>
<evidence type="ECO:0000259" key="1">
    <source>
        <dbReference type="Pfam" id="PF05050"/>
    </source>
</evidence>
<accession>A0A238UGP4</accession>
<organism evidence="2 3">
    <name type="scientific">Tenacibaculum jejuense</name>
    <dbReference type="NCBI Taxonomy" id="584609"/>
    <lineage>
        <taxon>Bacteria</taxon>
        <taxon>Pseudomonadati</taxon>
        <taxon>Bacteroidota</taxon>
        <taxon>Flavobacteriia</taxon>
        <taxon>Flavobacteriales</taxon>
        <taxon>Flavobacteriaceae</taxon>
        <taxon>Tenacibaculum</taxon>
    </lineage>
</organism>
<dbReference type="InterPro" id="IPR053188">
    <property type="entry name" value="FkbM_Methyltransferase"/>
</dbReference>
<dbReference type="EMBL" id="LT899436">
    <property type="protein sequence ID" value="SNR17698.1"/>
    <property type="molecule type" value="Genomic_DNA"/>
</dbReference>
<proteinExistence type="predicted"/>
<dbReference type="InterPro" id="IPR029063">
    <property type="entry name" value="SAM-dependent_MTases_sf"/>
</dbReference>
<gene>
    <name evidence="2" type="ORF">TJEJU_4076</name>
</gene>
<name>A0A238UGP4_9FLAO</name>
<dbReference type="AlphaFoldDB" id="A0A238UGP4"/>
<dbReference type="OrthoDB" id="9812600at2"/>
<evidence type="ECO:0000313" key="3">
    <source>
        <dbReference type="Proteomes" id="UP000215214"/>
    </source>
</evidence>
<dbReference type="PANTHER" id="PTHR36973">
    <property type="entry name" value="SLL1456 PROTEIN-RELATED"/>
    <property type="match status" value="1"/>
</dbReference>
<dbReference type="SUPFAM" id="SSF53335">
    <property type="entry name" value="S-adenosyl-L-methionine-dependent methyltransferases"/>
    <property type="match status" value="1"/>
</dbReference>
<dbReference type="InterPro" id="IPR006342">
    <property type="entry name" value="FkbM_mtfrase"/>
</dbReference>
<protein>
    <recommendedName>
        <fullName evidence="1">Methyltransferase FkbM domain-containing protein</fullName>
    </recommendedName>
</protein>
<feature type="domain" description="Methyltransferase FkbM" evidence="1">
    <location>
        <begin position="35"/>
        <end position="203"/>
    </location>
</feature>
<evidence type="ECO:0000313" key="2">
    <source>
        <dbReference type="EMBL" id="SNR17698.1"/>
    </source>
</evidence>
<dbReference type="Proteomes" id="UP000215214">
    <property type="component" value="Chromosome TJEJU"/>
</dbReference>
<reference evidence="2 3" key="1">
    <citation type="submission" date="2017-07" db="EMBL/GenBank/DDBJ databases">
        <authorList>
            <person name="Sun Z.S."/>
            <person name="Albrecht U."/>
            <person name="Echele G."/>
            <person name="Lee C.C."/>
        </authorList>
    </citation>
    <scope>NUCLEOTIDE SEQUENCE [LARGE SCALE GENOMIC DNA]</scope>
    <source>
        <strain evidence="3">type strain: KCTC 22618</strain>
    </source>
</reference>